<dbReference type="Gene3D" id="1.10.10.10">
    <property type="entry name" value="Winged helix-like DNA-binding domain superfamily/Winged helix DNA-binding domain"/>
    <property type="match status" value="1"/>
</dbReference>
<gene>
    <name evidence="8" type="ORF">LRP29_13020</name>
</gene>
<dbReference type="AlphaFoldDB" id="A0AB38TI70"/>
<evidence type="ECO:0000256" key="2">
    <source>
        <dbReference type="ARBA" id="ARBA00023125"/>
    </source>
</evidence>
<dbReference type="SUPFAM" id="SSF46894">
    <property type="entry name" value="C-terminal effector domain of the bipartite response regulators"/>
    <property type="match status" value="1"/>
</dbReference>
<dbReference type="Pfam" id="PF00072">
    <property type="entry name" value="Response_reg"/>
    <property type="match status" value="1"/>
</dbReference>
<sequence length="245" mass="26515">MSSKEHPAIDLPSEALLPSPLLVVEDEPMMQVRLRSILRGLGYAQEELFFAGSIAQAKALLVDQPFAMTLVDVGLPDGNGIDLIGSLHEHDAALPILVISAWSNENTILEALRAGATGYLLKERDDVELSLSIRSTIRGGAPIDPFIARRILELVSAPASSGRARSSTDRPGRGKPALAPPPPLTPREVEILNLVAKGLTNREISGVLSLSRFTVECHIRNIYKKLSVKSRTEAIFEARSQGFLP</sequence>
<dbReference type="InterPro" id="IPR000792">
    <property type="entry name" value="Tscrpt_reg_LuxR_C"/>
</dbReference>
<dbReference type="PANTHER" id="PTHR43214:SF41">
    <property type="entry name" value="NITRATE_NITRITE RESPONSE REGULATOR PROTEIN NARP"/>
    <property type="match status" value="1"/>
</dbReference>
<dbReference type="InterPro" id="IPR016032">
    <property type="entry name" value="Sig_transdc_resp-reg_C-effctor"/>
</dbReference>
<accession>A0AB38TI70</accession>
<dbReference type="PROSITE" id="PS00622">
    <property type="entry name" value="HTH_LUXR_1"/>
    <property type="match status" value="1"/>
</dbReference>
<evidence type="ECO:0000256" key="5">
    <source>
        <dbReference type="SAM" id="MobiDB-lite"/>
    </source>
</evidence>
<evidence type="ECO:0000259" key="6">
    <source>
        <dbReference type="PROSITE" id="PS50043"/>
    </source>
</evidence>
<name>A0AB38TI70_9HYPH</name>
<dbReference type="Gene3D" id="3.40.50.2300">
    <property type="match status" value="1"/>
</dbReference>
<keyword evidence="1" id="KW-0805">Transcription regulation</keyword>
<dbReference type="GO" id="GO:0003677">
    <property type="term" value="F:DNA binding"/>
    <property type="evidence" value="ECO:0007669"/>
    <property type="project" value="UniProtKB-KW"/>
</dbReference>
<evidence type="ECO:0000313" key="9">
    <source>
        <dbReference type="Proteomes" id="UP001060070"/>
    </source>
</evidence>
<reference evidence="8 9" key="1">
    <citation type="journal article" date="2022" name="Microbiol. Resour. Announc.">
        <title>Complete Genome Sequence of Mesorhizobium ciceri Strain R30, a Rhizobium Used as a Commercial Inoculant for Chickpea in Argentina.</title>
        <authorList>
            <person name="Foresto E."/>
            <person name="Revale S."/>
            <person name="Primo E."/>
            <person name="Nievas F."/>
            <person name="Carezzano E."/>
            <person name="Puente M."/>
            <person name="Alzari P."/>
            <person name="Mart M."/>
            <person name="Ben-Assaya M."/>
            <person name="Mornico D."/>
            <person name="Santoro M."/>
            <person name="Mart F."/>
            <person name="Giordano W."/>
            <person name="Bogino P."/>
        </authorList>
    </citation>
    <scope>NUCLEOTIDE SEQUENCE [LARGE SCALE GENOMIC DNA]</scope>
    <source>
        <strain evidence="8 9">R30</strain>
    </source>
</reference>
<dbReference type="PANTHER" id="PTHR43214">
    <property type="entry name" value="TWO-COMPONENT RESPONSE REGULATOR"/>
    <property type="match status" value="1"/>
</dbReference>
<feature type="domain" description="HTH luxR-type" evidence="6">
    <location>
        <begin position="177"/>
        <end position="242"/>
    </location>
</feature>
<dbReference type="SMART" id="SM00421">
    <property type="entry name" value="HTH_LUXR"/>
    <property type="match status" value="1"/>
</dbReference>
<dbReference type="GO" id="GO:0006355">
    <property type="term" value="P:regulation of DNA-templated transcription"/>
    <property type="evidence" value="ECO:0007669"/>
    <property type="project" value="InterPro"/>
</dbReference>
<evidence type="ECO:0000313" key="8">
    <source>
        <dbReference type="EMBL" id="UTU54253.1"/>
    </source>
</evidence>
<evidence type="ECO:0000256" key="1">
    <source>
        <dbReference type="ARBA" id="ARBA00023015"/>
    </source>
</evidence>
<organism evidence="8 9">
    <name type="scientific">Mesorhizobium ciceri</name>
    <dbReference type="NCBI Taxonomy" id="39645"/>
    <lineage>
        <taxon>Bacteria</taxon>
        <taxon>Pseudomonadati</taxon>
        <taxon>Pseudomonadota</taxon>
        <taxon>Alphaproteobacteria</taxon>
        <taxon>Hyphomicrobiales</taxon>
        <taxon>Phyllobacteriaceae</taxon>
        <taxon>Mesorhizobium</taxon>
    </lineage>
</organism>
<keyword evidence="3" id="KW-0804">Transcription</keyword>
<keyword evidence="2" id="KW-0238">DNA-binding</keyword>
<dbReference type="SMART" id="SM00448">
    <property type="entry name" value="REC"/>
    <property type="match status" value="1"/>
</dbReference>
<dbReference type="Proteomes" id="UP001060070">
    <property type="component" value="Chromosome"/>
</dbReference>
<dbReference type="SUPFAM" id="SSF52172">
    <property type="entry name" value="CheY-like"/>
    <property type="match status" value="1"/>
</dbReference>
<protein>
    <submittedName>
        <fullName evidence="8">Response regulator transcription factor</fullName>
    </submittedName>
</protein>
<feature type="modified residue" description="4-aspartylphosphate" evidence="4">
    <location>
        <position position="72"/>
    </location>
</feature>
<dbReference type="GO" id="GO:0000160">
    <property type="term" value="P:phosphorelay signal transduction system"/>
    <property type="evidence" value="ECO:0007669"/>
    <property type="project" value="InterPro"/>
</dbReference>
<evidence type="ECO:0000259" key="7">
    <source>
        <dbReference type="PROSITE" id="PS50110"/>
    </source>
</evidence>
<dbReference type="PRINTS" id="PR00038">
    <property type="entry name" value="HTHLUXR"/>
</dbReference>
<keyword evidence="9" id="KW-1185">Reference proteome</keyword>
<dbReference type="CDD" id="cd00156">
    <property type="entry name" value="REC"/>
    <property type="match status" value="1"/>
</dbReference>
<dbReference type="InterPro" id="IPR001789">
    <property type="entry name" value="Sig_transdc_resp-reg_receiver"/>
</dbReference>
<dbReference type="CDD" id="cd06170">
    <property type="entry name" value="LuxR_C_like"/>
    <property type="match status" value="1"/>
</dbReference>
<dbReference type="InterPro" id="IPR039420">
    <property type="entry name" value="WalR-like"/>
</dbReference>
<dbReference type="Pfam" id="PF00196">
    <property type="entry name" value="GerE"/>
    <property type="match status" value="1"/>
</dbReference>
<dbReference type="EMBL" id="CP088147">
    <property type="protein sequence ID" value="UTU54253.1"/>
    <property type="molecule type" value="Genomic_DNA"/>
</dbReference>
<evidence type="ECO:0000256" key="3">
    <source>
        <dbReference type="ARBA" id="ARBA00023163"/>
    </source>
</evidence>
<keyword evidence="4" id="KW-0597">Phosphoprotein</keyword>
<dbReference type="InterPro" id="IPR036388">
    <property type="entry name" value="WH-like_DNA-bd_sf"/>
</dbReference>
<dbReference type="PROSITE" id="PS50043">
    <property type="entry name" value="HTH_LUXR_2"/>
    <property type="match status" value="1"/>
</dbReference>
<evidence type="ECO:0000256" key="4">
    <source>
        <dbReference type="PROSITE-ProRule" id="PRU00169"/>
    </source>
</evidence>
<dbReference type="InterPro" id="IPR011006">
    <property type="entry name" value="CheY-like_superfamily"/>
</dbReference>
<dbReference type="PROSITE" id="PS50110">
    <property type="entry name" value="RESPONSE_REGULATORY"/>
    <property type="match status" value="1"/>
</dbReference>
<feature type="region of interest" description="Disordered" evidence="5">
    <location>
        <begin position="161"/>
        <end position="185"/>
    </location>
</feature>
<feature type="domain" description="Response regulatory" evidence="7">
    <location>
        <begin position="20"/>
        <end position="137"/>
    </location>
</feature>
<dbReference type="RefSeq" id="WP_032899377.1">
    <property type="nucleotide sequence ID" value="NZ_CP088147.1"/>
</dbReference>
<proteinExistence type="predicted"/>